<reference evidence="1" key="2">
    <citation type="journal article" date="2008" name="Genome Biol.">
        <title>Improved genome assembly and evidence-based global gene model set for the chordate Ciona intestinalis: new insight into intron and operon populations.</title>
        <authorList>
            <person name="Satou Y."/>
            <person name="Mineta K."/>
            <person name="Ogasawara M."/>
            <person name="Sasakura Y."/>
            <person name="Shoguchi E."/>
            <person name="Ueno K."/>
            <person name="Yamada L."/>
            <person name="Matsumoto J."/>
            <person name="Wasserscheid J."/>
            <person name="Dewar K."/>
            <person name="Wiley G.B."/>
            <person name="Macmil S.L."/>
            <person name="Roe B.A."/>
            <person name="Zeller R.W."/>
            <person name="Hastings K.E."/>
            <person name="Lemaire P."/>
            <person name="Lindquist E."/>
            <person name="Endo T."/>
            <person name="Hotta K."/>
            <person name="Inaba K."/>
        </authorList>
    </citation>
    <scope>NUCLEOTIDE SEQUENCE [LARGE SCALE GENOMIC DNA]</scope>
    <source>
        <strain evidence="1">wild type</strain>
    </source>
</reference>
<reference evidence="1" key="4">
    <citation type="submission" date="2025-09" db="UniProtKB">
        <authorList>
            <consortium name="Ensembl"/>
        </authorList>
    </citation>
    <scope>IDENTIFICATION</scope>
</reference>
<evidence type="ECO:0000313" key="2">
    <source>
        <dbReference type="Proteomes" id="UP000008144"/>
    </source>
</evidence>
<dbReference type="Ensembl" id="ENSCINT00000033356.1">
    <property type="protein sequence ID" value="ENSCINP00000034864.1"/>
    <property type="gene ID" value="ENSCING00000018113.1"/>
</dbReference>
<reference evidence="2" key="1">
    <citation type="journal article" date="2002" name="Science">
        <title>The draft genome of Ciona intestinalis: insights into chordate and vertebrate origins.</title>
        <authorList>
            <person name="Dehal P."/>
            <person name="Satou Y."/>
            <person name="Campbell R.K."/>
            <person name="Chapman J."/>
            <person name="Degnan B."/>
            <person name="De Tomaso A."/>
            <person name="Davidson B."/>
            <person name="Di Gregorio A."/>
            <person name="Gelpke M."/>
            <person name="Goodstein D.M."/>
            <person name="Harafuji N."/>
            <person name="Hastings K.E."/>
            <person name="Ho I."/>
            <person name="Hotta K."/>
            <person name="Huang W."/>
            <person name="Kawashima T."/>
            <person name="Lemaire P."/>
            <person name="Martinez D."/>
            <person name="Meinertzhagen I.A."/>
            <person name="Necula S."/>
            <person name="Nonaka M."/>
            <person name="Putnam N."/>
            <person name="Rash S."/>
            <person name="Saiga H."/>
            <person name="Satake M."/>
            <person name="Terry A."/>
            <person name="Yamada L."/>
            <person name="Wang H.G."/>
            <person name="Awazu S."/>
            <person name="Azumi K."/>
            <person name="Boore J."/>
            <person name="Branno M."/>
            <person name="Chin-Bow S."/>
            <person name="DeSantis R."/>
            <person name="Doyle S."/>
            <person name="Francino P."/>
            <person name="Keys D.N."/>
            <person name="Haga S."/>
            <person name="Hayashi H."/>
            <person name="Hino K."/>
            <person name="Imai K.S."/>
            <person name="Inaba K."/>
            <person name="Kano S."/>
            <person name="Kobayashi K."/>
            <person name="Kobayashi M."/>
            <person name="Lee B.I."/>
            <person name="Makabe K.W."/>
            <person name="Manohar C."/>
            <person name="Matassi G."/>
            <person name="Medina M."/>
            <person name="Mochizuki Y."/>
            <person name="Mount S."/>
            <person name="Morishita T."/>
            <person name="Miura S."/>
            <person name="Nakayama A."/>
            <person name="Nishizaka S."/>
            <person name="Nomoto H."/>
            <person name="Ohta F."/>
            <person name="Oishi K."/>
            <person name="Rigoutsos I."/>
            <person name="Sano M."/>
            <person name="Sasaki A."/>
            <person name="Sasakura Y."/>
            <person name="Shoguchi E."/>
            <person name="Shin-i T."/>
            <person name="Spagnuolo A."/>
            <person name="Stainier D."/>
            <person name="Suzuki M.M."/>
            <person name="Tassy O."/>
            <person name="Takatori N."/>
            <person name="Tokuoka M."/>
            <person name="Yagi K."/>
            <person name="Yoshizaki F."/>
            <person name="Wada S."/>
            <person name="Zhang C."/>
            <person name="Hyatt P.D."/>
            <person name="Larimer F."/>
            <person name="Detter C."/>
            <person name="Doggett N."/>
            <person name="Glavina T."/>
            <person name="Hawkins T."/>
            <person name="Richardson P."/>
            <person name="Lucas S."/>
            <person name="Kohara Y."/>
            <person name="Levine M."/>
            <person name="Satoh N."/>
            <person name="Rokhsar D.S."/>
        </authorList>
    </citation>
    <scope>NUCLEOTIDE SEQUENCE [LARGE SCALE GENOMIC DNA]</scope>
</reference>
<dbReference type="Proteomes" id="UP000008144">
    <property type="component" value="Chromosome 12"/>
</dbReference>
<sequence>MVETNLPICIVNGLFATRNITHANHLSVKRKEKSAKYRLWINLVVKCLSHLNQFVLYQHVISLIHVDSYVM</sequence>
<protein>
    <submittedName>
        <fullName evidence="1">Uncharacterized protein</fullName>
    </submittedName>
</protein>
<accession>H2XYY0</accession>
<dbReference type="HOGENOM" id="CLU_2739259_0_0_1"/>
<reference evidence="1" key="3">
    <citation type="submission" date="2025-08" db="UniProtKB">
        <authorList>
            <consortium name="Ensembl"/>
        </authorList>
    </citation>
    <scope>IDENTIFICATION</scope>
</reference>
<keyword evidence="2" id="KW-1185">Reference proteome</keyword>
<name>H2XYY0_CIOIN</name>
<dbReference type="InParanoid" id="H2XYY0"/>
<dbReference type="AlphaFoldDB" id="H2XYY0"/>
<evidence type="ECO:0000313" key="1">
    <source>
        <dbReference type="Ensembl" id="ENSCINP00000034864.1"/>
    </source>
</evidence>
<dbReference type="EMBL" id="EAAA01000877">
    <property type="status" value="NOT_ANNOTATED_CDS"/>
    <property type="molecule type" value="Genomic_DNA"/>
</dbReference>
<organism evidence="1 2">
    <name type="scientific">Ciona intestinalis</name>
    <name type="common">Transparent sea squirt</name>
    <name type="synonym">Ascidia intestinalis</name>
    <dbReference type="NCBI Taxonomy" id="7719"/>
    <lineage>
        <taxon>Eukaryota</taxon>
        <taxon>Metazoa</taxon>
        <taxon>Chordata</taxon>
        <taxon>Tunicata</taxon>
        <taxon>Ascidiacea</taxon>
        <taxon>Phlebobranchia</taxon>
        <taxon>Cionidae</taxon>
        <taxon>Ciona</taxon>
    </lineage>
</organism>
<proteinExistence type="predicted"/>